<keyword evidence="1 4" id="KW-0808">Transferase</keyword>
<accession>A0A366DS88</accession>
<reference evidence="4 5" key="1">
    <citation type="submission" date="2018-06" db="EMBL/GenBank/DDBJ databases">
        <title>Genomic Encyclopedia of Type Strains, Phase IV (KMG-IV): sequencing the most valuable type-strain genomes for metagenomic binning, comparative biology and taxonomic classification.</title>
        <authorList>
            <person name="Goeker M."/>
        </authorList>
    </citation>
    <scope>NUCLEOTIDE SEQUENCE [LARGE SCALE GENOMIC DNA]</scope>
    <source>
        <strain evidence="4 5">DSM 25619</strain>
    </source>
</reference>
<dbReference type="InterPro" id="IPR000182">
    <property type="entry name" value="GNAT_dom"/>
</dbReference>
<dbReference type="OrthoDB" id="7585366at2"/>
<dbReference type="CDD" id="cd04301">
    <property type="entry name" value="NAT_SF"/>
    <property type="match status" value="1"/>
</dbReference>
<dbReference type="Pfam" id="PF13673">
    <property type="entry name" value="Acetyltransf_10"/>
    <property type="match status" value="1"/>
</dbReference>
<proteinExistence type="predicted"/>
<name>A0A366DS88_9HYPH</name>
<evidence type="ECO:0000259" key="3">
    <source>
        <dbReference type="PROSITE" id="PS51186"/>
    </source>
</evidence>
<evidence type="ECO:0000313" key="4">
    <source>
        <dbReference type="EMBL" id="RBO92960.1"/>
    </source>
</evidence>
<protein>
    <submittedName>
        <fullName evidence="4">Acetyltransferase (GNAT) family protein</fullName>
    </submittedName>
</protein>
<dbReference type="GO" id="GO:0016747">
    <property type="term" value="F:acyltransferase activity, transferring groups other than amino-acyl groups"/>
    <property type="evidence" value="ECO:0007669"/>
    <property type="project" value="InterPro"/>
</dbReference>
<dbReference type="InterPro" id="IPR016181">
    <property type="entry name" value="Acyl_CoA_acyltransferase"/>
</dbReference>
<gene>
    <name evidence="4" type="ORF">DFR47_10640</name>
</gene>
<organism evidence="4 5">
    <name type="scientific">Pseudochrobactrum asaccharolyticum</name>
    <dbReference type="NCBI Taxonomy" id="354351"/>
    <lineage>
        <taxon>Bacteria</taxon>
        <taxon>Pseudomonadati</taxon>
        <taxon>Pseudomonadota</taxon>
        <taxon>Alphaproteobacteria</taxon>
        <taxon>Hyphomicrobiales</taxon>
        <taxon>Brucellaceae</taxon>
        <taxon>Pseudochrobactrum</taxon>
    </lineage>
</organism>
<dbReference type="PROSITE" id="PS51186">
    <property type="entry name" value="GNAT"/>
    <property type="match status" value="1"/>
</dbReference>
<sequence length="171" mass="20060">MHFHFSQAHQSDFDRLFALRILTMRENLERIGRFDPQRALERIPKSVKRFSEQDARKNKELERFQNSFRPQHTRLITVKDQLAGCVALGPHEDDWLLEHFYIAPQFQGHGLGSLALSSLMTQADQAQKTITLSVLQQSDAARFYERHGFHKTGEDEWDIYYARMPVISRES</sequence>
<dbReference type="EMBL" id="QNRH01000006">
    <property type="protein sequence ID" value="RBO92960.1"/>
    <property type="molecule type" value="Genomic_DNA"/>
</dbReference>
<dbReference type="Gene3D" id="3.40.630.30">
    <property type="match status" value="1"/>
</dbReference>
<evidence type="ECO:0000256" key="2">
    <source>
        <dbReference type="ARBA" id="ARBA00023315"/>
    </source>
</evidence>
<evidence type="ECO:0000256" key="1">
    <source>
        <dbReference type="ARBA" id="ARBA00022679"/>
    </source>
</evidence>
<dbReference type="Proteomes" id="UP000252893">
    <property type="component" value="Unassembled WGS sequence"/>
</dbReference>
<keyword evidence="5" id="KW-1185">Reference proteome</keyword>
<feature type="domain" description="N-acetyltransferase" evidence="3">
    <location>
        <begin position="29"/>
        <end position="167"/>
    </location>
</feature>
<keyword evidence="2" id="KW-0012">Acyltransferase</keyword>
<evidence type="ECO:0000313" key="5">
    <source>
        <dbReference type="Proteomes" id="UP000252893"/>
    </source>
</evidence>
<dbReference type="PANTHER" id="PTHR43800">
    <property type="entry name" value="PEPTIDYL-LYSINE N-ACETYLTRANSFERASE YJAB"/>
    <property type="match status" value="1"/>
</dbReference>
<dbReference type="PANTHER" id="PTHR43800:SF1">
    <property type="entry name" value="PEPTIDYL-LYSINE N-ACETYLTRANSFERASE YJAB"/>
    <property type="match status" value="1"/>
</dbReference>
<comment type="caution">
    <text evidence="4">The sequence shown here is derived from an EMBL/GenBank/DDBJ whole genome shotgun (WGS) entry which is preliminary data.</text>
</comment>
<dbReference type="SUPFAM" id="SSF55729">
    <property type="entry name" value="Acyl-CoA N-acyltransferases (Nat)"/>
    <property type="match status" value="1"/>
</dbReference>
<dbReference type="AlphaFoldDB" id="A0A366DS88"/>